<dbReference type="PROSITE" id="PS51257">
    <property type="entry name" value="PROKAR_LIPOPROTEIN"/>
    <property type="match status" value="1"/>
</dbReference>
<evidence type="ECO:0000313" key="2">
    <source>
        <dbReference type="Proteomes" id="UP000318138"/>
    </source>
</evidence>
<organism evidence="1 2">
    <name type="scientific">Paenalkalicoccus suaedae</name>
    <dbReference type="NCBI Taxonomy" id="2592382"/>
    <lineage>
        <taxon>Bacteria</taxon>
        <taxon>Bacillati</taxon>
        <taxon>Bacillota</taxon>
        <taxon>Bacilli</taxon>
        <taxon>Bacillales</taxon>
        <taxon>Bacillaceae</taxon>
        <taxon>Paenalkalicoccus</taxon>
    </lineage>
</organism>
<accession>A0A859FIW0</accession>
<name>A0A859FIW0_9BACI</name>
<dbReference type="RefSeq" id="WP_176010733.1">
    <property type="nucleotide sequence ID" value="NZ_CP041372.2"/>
</dbReference>
<dbReference type="EMBL" id="CP041372">
    <property type="protein sequence ID" value="QKS72764.1"/>
    <property type="molecule type" value="Genomic_DNA"/>
</dbReference>
<dbReference type="Proteomes" id="UP000318138">
    <property type="component" value="Chromosome"/>
</dbReference>
<dbReference type="AlphaFoldDB" id="A0A859FIW0"/>
<keyword evidence="2" id="KW-1185">Reference proteome</keyword>
<evidence type="ECO:0008006" key="3">
    <source>
        <dbReference type="Google" id="ProtNLM"/>
    </source>
</evidence>
<evidence type="ECO:0000313" key="1">
    <source>
        <dbReference type="EMBL" id="QKS72764.1"/>
    </source>
</evidence>
<dbReference type="KEGG" id="psua:FLK61_39830"/>
<gene>
    <name evidence="1" type="ORF">FLK61_39830</name>
</gene>
<protein>
    <recommendedName>
        <fullName evidence="3">DUF4362 domain-containing protein</fullName>
    </recommendedName>
</protein>
<proteinExistence type="predicted"/>
<reference evidence="2" key="1">
    <citation type="submission" date="2019-07" db="EMBL/GenBank/DDBJ databases">
        <title>Bacillus alkalisoli sp. nov. isolated from saline soil.</title>
        <authorList>
            <person name="Sun J.-Q."/>
            <person name="Xu L."/>
        </authorList>
    </citation>
    <scope>NUCLEOTIDE SEQUENCE [LARGE SCALE GENOMIC DNA]</scope>
    <source>
        <strain evidence="2">M4U3P1</strain>
    </source>
</reference>
<sequence>MKFRLVLLLLIGFGLLVGCNNSLSFEEKERADLDADTQNFFSLVDSDGVHVRTSAENHEAVVYINTSNMGDEYVTDFDVYAEDSTLFFSYKTESVSDSSEKLVHEHYYVVNQDQSYETLRLIENGEETYFDTLGY</sequence>